<evidence type="ECO:0000256" key="1">
    <source>
        <dbReference type="ARBA" id="ARBA00005437"/>
    </source>
</evidence>
<evidence type="ECO:0000313" key="2">
    <source>
        <dbReference type="EMBL" id="AIE91428.1"/>
    </source>
</evidence>
<dbReference type="InterPro" id="IPR025659">
    <property type="entry name" value="Tubby-like_C"/>
</dbReference>
<accession>A0A075FJQ2</accession>
<dbReference type="AlphaFoldDB" id="A0A075FJQ2"/>
<proteinExistence type="inferred from homology"/>
<name>A0A075FJQ2_9ARCH</name>
<dbReference type="EMBL" id="KF900338">
    <property type="protein sequence ID" value="AIE91428.1"/>
    <property type="molecule type" value="Genomic_DNA"/>
</dbReference>
<protein>
    <submittedName>
        <fullName evidence="2">Uncharacterized protein</fullName>
    </submittedName>
</protein>
<organism evidence="2">
    <name type="scientific">uncultured marine thaumarchaeote AD1000_11_E10</name>
    <dbReference type="NCBI Taxonomy" id="1455890"/>
    <lineage>
        <taxon>Archaea</taxon>
        <taxon>Nitrososphaerota</taxon>
        <taxon>environmental samples</taxon>
    </lineage>
</organism>
<dbReference type="Gene3D" id="2.40.160.200">
    <property type="entry name" value="LURP1-related"/>
    <property type="match status" value="1"/>
</dbReference>
<reference evidence="2" key="1">
    <citation type="journal article" date="2014" name="Genome Biol. Evol.">
        <title>Pangenome evidence for extensive interdomain horizontal transfer affecting lineage core and shell genes in uncultured planktonic thaumarchaeota and euryarchaeota.</title>
        <authorList>
            <person name="Deschamps P."/>
            <person name="Zivanovic Y."/>
            <person name="Moreira D."/>
            <person name="Rodriguez-Valera F."/>
            <person name="Lopez-Garcia P."/>
        </authorList>
    </citation>
    <scope>NUCLEOTIDE SEQUENCE</scope>
</reference>
<dbReference type="InterPro" id="IPR007612">
    <property type="entry name" value="LOR"/>
</dbReference>
<dbReference type="SUPFAM" id="SSF54518">
    <property type="entry name" value="Tubby C-terminal domain-like"/>
    <property type="match status" value="1"/>
</dbReference>
<comment type="similarity">
    <text evidence="1">Belongs to the LOR family.</text>
</comment>
<sequence length="191" mass="22167">MSLLDPSIEYYLLKEKGWDLGSGEIFDSDGNVIGKMSRRLRNIRGLTKLSEVDGTGILKIQRKFLSPRITYDIFESHEDDAKHGKQFARCYRAFTSMIRPKMWLNYDPDNNDDPTKRLDAQGSFAGWNFKVVSEGNEIAEVKKLDRFRDLIGPKWLDFSDTHAIHILDKDFDRKILLGFIMCIERSLNTKK</sequence>
<dbReference type="Pfam" id="PF04525">
    <property type="entry name" value="LOR"/>
    <property type="match status" value="1"/>
</dbReference>
<dbReference type="InterPro" id="IPR038595">
    <property type="entry name" value="LOR_sf"/>
</dbReference>